<evidence type="ECO:0000313" key="2">
    <source>
        <dbReference type="Proteomes" id="UP000712600"/>
    </source>
</evidence>
<reference evidence="1" key="1">
    <citation type="submission" date="2019-12" db="EMBL/GenBank/DDBJ databases">
        <title>Genome sequencing and annotation of Brassica cretica.</title>
        <authorList>
            <person name="Studholme D.J."/>
            <person name="Sarris P."/>
        </authorList>
    </citation>
    <scope>NUCLEOTIDE SEQUENCE</scope>
    <source>
        <strain evidence="1">PFS-109/04</strain>
        <tissue evidence="1">Leaf</tissue>
    </source>
</reference>
<name>A0A8S9QMA3_BRACR</name>
<accession>A0A8S9QMA3</accession>
<dbReference type="AlphaFoldDB" id="A0A8S9QMA3"/>
<comment type="caution">
    <text evidence="1">The sequence shown here is derived from an EMBL/GenBank/DDBJ whole genome shotgun (WGS) entry which is preliminary data.</text>
</comment>
<evidence type="ECO:0000313" key="1">
    <source>
        <dbReference type="EMBL" id="KAF3541013.1"/>
    </source>
</evidence>
<dbReference type="Proteomes" id="UP000712600">
    <property type="component" value="Unassembled WGS sequence"/>
</dbReference>
<dbReference type="EMBL" id="QGKX02001290">
    <property type="protein sequence ID" value="KAF3541013.1"/>
    <property type="molecule type" value="Genomic_DNA"/>
</dbReference>
<protein>
    <submittedName>
        <fullName evidence="1">Uncharacterized protein</fullName>
    </submittedName>
</protein>
<sequence>MGHVFKISYHVLRCKWTSRTGFRARPRFTFGSKAVRRLIGSRFACGRFPPGSFRFKVRDLAPAYMTCMERTEHSPETVWSADQNFGFFLVPIQGLLERYACLEIPVLGVSQVNLRLLWLIAIGFSAGRAMDSGIASLSGAVAWASDSGGPACELVWGLHVRLVPIQGLLESFACLETLVLGVSQVNLRLFWLIAIGFSAGKAMDSGIASLSGAVAWASDSESLFVEPSGVL</sequence>
<organism evidence="1 2">
    <name type="scientific">Brassica cretica</name>
    <name type="common">Mustard</name>
    <dbReference type="NCBI Taxonomy" id="69181"/>
    <lineage>
        <taxon>Eukaryota</taxon>
        <taxon>Viridiplantae</taxon>
        <taxon>Streptophyta</taxon>
        <taxon>Embryophyta</taxon>
        <taxon>Tracheophyta</taxon>
        <taxon>Spermatophyta</taxon>
        <taxon>Magnoliopsida</taxon>
        <taxon>eudicotyledons</taxon>
        <taxon>Gunneridae</taxon>
        <taxon>Pentapetalae</taxon>
        <taxon>rosids</taxon>
        <taxon>malvids</taxon>
        <taxon>Brassicales</taxon>
        <taxon>Brassicaceae</taxon>
        <taxon>Brassiceae</taxon>
        <taxon>Brassica</taxon>
    </lineage>
</organism>
<proteinExistence type="predicted"/>
<gene>
    <name evidence="1" type="ORF">F2Q69_00023604</name>
</gene>